<evidence type="ECO:0000313" key="2">
    <source>
        <dbReference type="EMBL" id="VFK64242.1"/>
    </source>
</evidence>
<dbReference type="EMBL" id="CAADFW010000118">
    <property type="protein sequence ID" value="VFK64242.1"/>
    <property type="molecule type" value="Genomic_DNA"/>
</dbReference>
<accession>A0A451ADY5</accession>
<proteinExistence type="predicted"/>
<protein>
    <submittedName>
        <fullName evidence="2">Uncharacterized protein</fullName>
    </submittedName>
</protein>
<organism evidence="2">
    <name type="scientific">Candidatus Kentrum sp. TC</name>
    <dbReference type="NCBI Taxonomy" id="2126339"/>
    <lineage>
        <taxon>Bacteria</taxon>
        <taxon>Pseudomonadati</taxon>
        <taxon>Pseudomonadota</taxon>
        <taxon>Gammaproteobacteria</taxon>
        <taxon>Candidatus Kentrum</taxon>
    </lineage>
</organism>
<gene>
    <name evidence="1" type="ORF">BECKTC1821F_GA0114240_100694</name>
    <name evidence="2" type="ORF">BECKTC1821F_GA0114240_11189</name>
</gene>
<dbReference type="EMBL" id="CAADFW010000006">
    <property type="protein sequence ID" value="VFK55393.1"/>
    <property type="molecule type" value="Genomic_DNA"/>
</dbReference>
<sequence length="72" mass="8490">MHQKKPKLLPGQRKSDYVDATTRLRGQVKILNWRVLLLHESWSDSFGTSCARKRQNWLPTEIAYQSKTILKH</sequence>
<name>A0A451ADY5_9GAMM</name>
<evidence type="ECO:0000313" key="1">
    <source>
        <dbReference type="EMBL" id="VFK55393.1"/>
    </source>
</evidence>
<dbReference type="AlphaFoldDB" id="A0A451ADY5"/>
<reference evidence="2" key="1">
    <citation type="submission" date="2019-02" db="EMBL/GenBank/DDBJ databases">
        <authorList>
            <person name="Gruber-Vodicka R. H."/>
            <person name="Seah K. B. B."/>
        </authorList>
    </citation>
    <scope>NUCLEOTIDE SEQUENCE</scope>
    <source>
        <strain evidence="2">BECK_BZ126</strain>
    </source>
</reference>